<comment type="caution">
    <text evidence="2">The sequence shown here is derived from an EMBL/GenBank/DDBJ whole genome shotgun (WGS) entry which is preliminary data.</text>
</comment>
<name>A0ABR4HLD3_9EURO</name>
<gene>
    <name evidence="2" type="ORF">BJX63DRAFT_143272</name>
</gene>
<accession>A0ABR4HLD3</accession>
<proteinExistence type="predicted"/>
<protein>
    <submittedName>
        <fullName evidence="2">Uncharacterized protein</fullName>
    </submittedName>
</protein>
<evidence type="ECO:0000256" key="1">
    <source>
        <dbReference type="SAM" id="MobiDB-lite"/>
    </source>
</evidence>
<dbReference type="Proteomes" id="UP001610334">
    <property type="component" value="Unassembled WGS sequence"/>
</dbReference>
<keyword evidence="3" id="KW-1185">Reference proteome</keyword>
<feature type="region of interest" description="Disordered" evidence="1">
    <location>
        <begin position="227"/>
        <end position="433"/>
    </location>
</feature>
<reference evidence="2 3" key="1">
    <citation type="submission" date="2024-07" db="EMBL/GenBank/DDBJ databases">
        <title>Section-level genome sequencing and comparative genomics of Aspergillus sections Usti and Cavernicolus.</title>
        <authorList>
            <consortium name="Lawrence Berkeley National Laboratory"/>
            <person name="Nybo J.L."/>
            <person name="Vesth T.C."/>
            <person name="Theobald S."/>
            <person name="Frisvad J.C."/>
            <person name="Larsen T.O."/>
            <person name="Kjaerboelling I."/>
            <person name="Rothschild-Mancinelli K."/>
            <person name="Lyhne E.K."/>
            <person name="Kogle M.E."/>
            <person name="Barry K."/>
            <person name="Clum A."/>
            <person name="Na H."/>
            <person name="Ledsgaard L."/>
            <person name="Lin J."/>
            <person name="Lipzen A."/>
            <person name="Kuo A."/>
            <person name="Riley R."/>
            <person name="Mondo S."/>
            <person name="Labutti K."/>
            <person name="Haridas S."/>
            <person name="Pangalinan J."/>
            <person name="Salamov A.A."/>
            <person name="Simmons B.A."/>
            <person name="Magnuson J.K."/>
            <person name="Chen J."/>
            <person name="Drula E."/>
            <person name="Henrissat B."/>
            <person name="Wiebenga A."/>
            <person name="Lubbers R.J."/>
            <person name="Gomes A.C."/>
            <person name="Makela M.R."/>
            <person name="Stajich J."/>
            <person name="Grigoriev I.V."/>
            <person name="Mortensen U.H."/>
            <person name="De Vries R.P."/>
            <person name="Baker S.E."/>
            <person name="Andersen M.R."/>
        </authorList>
    </citation>
    <scope>NUCLEOTIDE SEQUENCE [LARGE SCALE GENOMIC DNA]</scope>
    <source>
        <strain evidence="2 3">CBS 588.65</strain>
    </source>
</reference>
<evidence type="ECO:0000313" key="3">
    <source>
        <dbReference type="Proteomes" id="UP001610334"/>
    </source>
</evidence>
<feature type="compositionally biased region" description="Low complexity" evidence="1">
    <location>
        <begin position="305"/>
        <end position="321"/>
    </location>
</feature>
<dbReference type="EMBL" id="JBFXLT010000023">
    <property type="protein sequence ID" value="KAL2816291.1"/>
    <property type="molecule type" value="Genomic_DNA"/>
</dbReference>
<evidence type="ECO:0000313" key="2">
    <source>
        <dbReference type="EMBL" id="KAL2816291.1"/>
    </source>
</evidence>
<feature type="compositionally biased region" description="Basic residues" evidence="1">
    <location>
        <begin position="286"/>
        <end position="295"/>
    </location>
</feature>
<sequence length="433" mass="48762">MMADPISIGVGMYPIACHLLKLARGMQSVHDGMRYAKHDLRKVIQRTNTAAQTYDFFTDTMKKAKKTKELKPMFKNHGKLIDKVERESARIIRKLERITEAFELLRGTKPIGWFEKWIAQLKWYITSKDAVPQLFQDMKDFERTMRTIGILVIVQMLQQAYLKDTSNPILAQLTSFEKMLEIEFNKLQHTQRVLEEGSLNRRASSNQNLEPNDFVREIIQILKKEIPRLNGNKSPDRPSTLDSPSPSISPAPEMSSPITSVSSPPPHNSGDDEFVTEPQVENIPLSKRKVSRRRKTQSEPPPFRSKLSSSSLLSGVAAVEGPVEEIPEEEMEDQDQGHGEQGTCMQMPPFGPPKLSPRPRAGRSSPAYPNPSGGRHDPQGDNFQPLIDSYPVSRKPNGSKISVYGDEGEVPPTHMMGFAGLPPESRRGKRRAD</sequence>
<feature type="compositionally biased region" description="Acidic residues" evidence="1">
    <location>
        <begin position="322"/>
        <end position="334"/>
    </location>
</feature>
<organism evidence="2 3">
    <name type="scientific">Aspergillus granulosus</name>
    <dbReference type="NCBI Taxonomy" id="176169"/>
    <lineage>
        <taxon>Eukaryota</taxon>
        <taxon>Fungi</taxon>
        <taxon>Dikarya</taxon>
        <taxon>Ascomycota</taxon>
        <taxon>Pezizomycotina</taxon>
        <taxon>Eurotiomycetes</taxon>
        <taxon>Eurotiomycetidae</taxon>
        <taxon>Eurotiales</taxon>
        <taxon>Aspergillaceae</taxon>
        <taxon>Aspergillus</taxon>
        <taxon>Aspergillus subgen. Nidulantes</taxon>
    </lineage>
</organism>
<feature type="compositionally biased region" description="Low complexity" evidence="1">
    <location>
        <begin position="252"/>
        <end position="262"/>
    </location>
</feature>